<evidence type="ECO:0008006" key="4">
    <source>
        <dbReference type="Google" id="ProtNLM"/>
    </source>
</evidence>
<gene>
    <name evidence="2" type="ORF">E3O44_17350</name>
</gene>
<sequence>MVNDVSRTASTATGPGSLSKAEVSTRHVDRRSLHLLWSVPLAFVPGYLLASLARFDRCGIDRCLGDPGGFESSSAFHGLAASLLAGLVMFAALAVTPWLRPIWLRLGIGFSLSSLLAVVWIWKILFTR</sequence>
<comment type="caution">
    <text evidence="2">The sequence shown here is derived from an EMBL/GenBank/DDBJ whole genome shotgun (WGS) entry which is preliminary data.</text>
</comment>
<accession>A0ABY2IA39</accession>
<organism evidence="2 3">
    <name type="scientific">Cryobacterium algoricola</name>
    <dbReference type="NCBI Taxonomy" id="1259183"/>
    <lineage>
        <taxon>Bacteria</taxon>
        <taxon>Bacillati</taxon>
        <taxon>Actinomycetota</taxon>
        <taxon>Actinomycetes</taxon>
        <taxon>Micrococcales</taxon>
        <taxon>Microbacteriaceae</taxon>
        <taxon>Cryobacterium</taxon>
    </lineage>
</organism>
<evidence type="ECO:0000313" key="3">
    <source>
        <dbReference type="Proteomes" id="UP000297608"/>
    </source>
</evidence>
<evidence type="ECO:0000313" key="2">
    <source>
        <dbReference type="EMBL" id="TFB83637.1"/>
    </source>
</evidence>
<feature type="transmembrane region" description="Helical" evidence="1">
    <location>
        <begin position="75"/>
        <end position="95"/>
    </location>
</feature>
<keyword evidence="1" id="KW-0472">Membrane</keyword>
<dbReference type="Proteomes" id="UP000297608">
    <property type="component" value="Unassembled WGS sequence"/>
</dbReference>
<proteinExistence type="predicted"/>
<keyword evidence="3" id="KW-1185">Reference proteome</keyword>
<feature type="transmembrane region" description="Helical" evidence="1">
    <location>
        <begin position="102"/>
        <end position="122"/>
    </location>
</feature>
<name>A0ABY2IA39_9MICO</name>
<dbReference type="RefSeq" id="WP_134536143.1">
    <property type="nucleotide sequence ID" value="NZ_SOFG01000024.1"/>
</dbReference>
<keyword evidence="1" id="KW-0812">Transmembrane</keyword>
<keyword evidence="1" id="KW-1133">Transmembrane helix</keyword>
<dbReference type="EMBL" id="SOFG01000024">
    <property type="protein sequence ID" value="TFB83637.1"/>
    <property type="molecule type" value="Genomic_DNA"/>
</dbReference>
<reference evidence="2 3" key="1">
    <citation type="submission" date="2019-03" db="EMBL/GenBank/DDBJ databases">
        <title>Genomics of glacier-inhabiting Cryobacterium strains.</title>
        <authorList>
            <person name="Liu Q."/>
            <person name="Xin Y.-H."/>
        </authorList>
    </citation>
    <scope>NUCLEOTIDE SEQUENCE [LARGE SCALE GENOMIC DNA]</scope>
    <source>
        <strain evidence="2 3">MDB2-B</strain>
    </source>
</reference>
<protein>
    <recommendedName>
        <fullName evidence="4">DUF998 domain-containing protein</fullName>
    </recommendedName>
</protein>
<feature type="transmembrane region" description="Helical" evidence="1">
    <location>
        <begin position="35"/>
        <end position="55"/>
    </location>
</feature>
<evidence type="ECO:0000256" key="1">
    <source>
        <dbReference type="SAM" id="Phobius"/>
    </source>
</evidence>